<keyword evidence="2" id="KW-1185">Reference proteome</keyword>
<organism evidence="1 2">
    <name type="scientific">Vicia faba</name>
    <name type="common">Broad bean</name>
    <name type="synonym">Faba vulgaris</name>
    <dbReference type="NCBI Taxonomy" id="3906"/>
    <lineage>
        <taxon>Eukaryota</taxon>
        <taxon>Viridiplantae</taxon>
        <taxon>Streptophyta</taxon>
        <taxon>Embryophyta</taxon>
        <taxon>Tracheophyta</taxon>
        <taxon>Spermatophyta</taxon>
        <taxon>Magnoliopsida</taxon>
        <taxon>eudicotyledons</taxon>
        <taxon>Gunneridae</taxon>
        <taxon>Pentapetalae</taxon>
        <taxon>rosids</taxon>
        <taxon>fabids</taxon>
        <taxon>Fabales</taxon>
        <taxon>Fabaceae</taxon>
        <taxon>Papilionoideae</taxon>
        <taxon>50 kb inversion clade</taxon>
        <taxon>NPAAA clade</taxon>
        <taxon>Hologalegina</taxon>
        <taxon>IRL clade</taxon>
        <taxon>Fabeae</taxon>
        <taxon>Vicia</taxon>
    </lineage>
</organism>
<evidence type="ECO:0000313" key="1">
    <source>
        <dbReference type="EMBL" id="CAI8618585.1"/>
    </source>
</evidence>
<name>A0AAV1BAZ6_VICFA</name>
<dbReference type="Proteomes" id="UP001157006">
    <property type="component" value="Chromosome 6"/>
</dbReference>
<dbReference type="AlphaFoldDB" id="A0AAV1BAZ6"/>
<sequence>MAVCWSMWILRSRVIFKNENSIVFDLVWNIKALVYRWSFICIVRVTLGKGEVESHIISIVKPYAIDFDNLDANEEIVWDAWLLERVFIIHIFIVKSISLKCRLAFSQAMKDALFKVLRSGNQKALQQHHILACLNTWRDVNGLSNLVVSVLGSSEQETLGHEGVHIDEGDAKVSSNVKQCLCKVADGHFTTLVKVLGSSGVAPYNAHTMKALEAKHPVAPQNLPSHFT</sequence>
<gene>
    <name evidence="1" type="ORF">VFH_VI130120</name>
</gene>
<reference evidence="1 2" key="1">
    <citation type="submission" date="2023-01" db="EMBL/GenBank/DDBJ databases">
        <authorList>
            <person name="Kreplak J."/>
        </authorList>
    </citation>
    <scope>NUCLEOTIDE SEQUENCE [LARGE SCALE GENOMIC DNA]</scope>
</reference>
<accession>A0AAV1BAZ6</accession>
<dbReference type="EMBL" id="OX451741">
    <property type="protein sequence ID" value="CAI8618585.1"/>
    <property type="molecule type" value="Genomic_DNA"/>
</dbReference>
<protein>
    <submittedName>
        <fullName evidence="1">Uncharacterized protein</fullName>
    </submittedName>
</protein>
<proteinExistence type="predicted"/>
<evidence type="ECO:0000313" key="2">
    <source>
        <dbReference type="Proteomes" id="UP001157006"/>
    </source>
</evidence>